<feature type="region of interest" description="Disordered" evidence="1">
    <location>
        <begin position="1503"/>
        <end position="1553"/>
    </location>
</feature>
<feature type="region of interest" description="Disordered" evidence="1">
    <location>
        <begin position="538"/>
        <end position="590"/>
    </location>
</feature>
<feature type="region of interest" description="Disordered" evidence="1">
    <location>
        <begin position="1344"/>
        <end position="1390"/>
    </location>
</feature>
<evidence type="ECO:0000313" key="2">
    <source>
        <dbReference type="Proteomes" id="UP000694843"/>
    </source>
</evidence>
<gene>
    <name evidence="3" type="primary">LOC108681374</name>
</gene>
<feature type="compositionally biased region" description="Basic and acidic residues" evidence="1">
    <location>
        <begin position="540"/>
        <end position="556"/>
    </location>
</feature>
<feature type="compositionally biased region" description="Basic and acidic residues" evidence="1">
    <location>
        <begin position="1350"/>
        <end position="1360"/>
    </location>
</feature>
<name>A0A8B7PKH6_HYAAZ</name>
<keyword evidence="2" id="KW-1185">Reference proteome</keyword>
<evidence type="ECO:0000256" key="1">
    <source>
        <dbReference type="SAM" id="MobiDB-lite"/>
    </source>
</evidence>
<feature type="compositionally biased region" description="Basic and acidic residues" evidence="1">
    <location>
        <begin position="325"/>
        <end position="334"/>
    </location>
</feature>
<dbReference type="RefSeq" id="XP_018025881.1">
    <property type="nucleotide sequence ID" value="XM_018170392.2"/>
</dbReference>
<reference evidence="3" key="1">
    <citation type="submission" date="2025-08" db="UniProtKB">
        <authorList>
            <consortium name="RefSeq"/>
        </authorList>
    </citation>
    <scope>IDENTIFICATION</scope>
    <source>
        <tissue evidence="3">Whole organism</tissue>
    </source>
</reference>
<feature type="compositionally biased region" description="Polar residues" evidence="1">
    <location>
        <begin position="1542"/>
        <end position="1553"/>
    </location>
</feature>
<feature type="region of interest" description="Disordered" evidence="1">
    <location>
        <begin position="253"/>
        <end position="275"/>
    </location>
</feature>
<dbReference type="OrthoDB" id="6382021at2759"/>
<accession>A0A8B7PKH6</accession>
<feature type="region of interest" description="Disordered" evidence="1">
    <location>
        <begin position="71"/>
        <end position="90"/>
    </location>
</feature>
<feature type="compositionally biased region" description="Basic and acidic residues" evidence="1">
    <location>
        <begin position="1515"/>
        <end position="1527"/>
    </location>
</feature>
<feature type="region of interest" description="Disordered" evidence="1">
    <location>
        <begin position="325"/>
        <end position="359"/>
    </location>
</feature>
<feature type="compositionally biased region" description="Basic and acidic residues" evidence="1">
    <location>
        <begin position="75"/>
        <end position="90"/>
    </location>
</feature>
<feature type="compositionally biased region" description="Basic and acidic residues" evidence="1">
    <location>
        <begin position="1104"/>
        <end position="1120"/>
    </location>
</feature>
<dbReference type="KEGG" id="hazt:108681374"/>
<proteinExistence type="predicted"/>
<protein>
    <submittedName>
        <fullName evidence="3">Uncharacterized protein LOC108681374</fullName>
    </submittedName>
</protein>
<feature type="region of interest" description="Disordered" evidence="1">
    <location>
        <begin position="1032"/>
        <end position="1205"/>
    </location>
</feature>
<dbReference type="GeneID" id="108681374"/>
<evidence type="ECO:0000313" key="3">
    <source>
        <dbReference type="RefSeq" id="XP_018025881.1"/>
    </source>
</evidence>
<organism evidence="2 3">
    <name type="scientific">Hyalella azteca</name>
    <name type="common">Amphipod</name>
    <dbReference type="NCBI Taxonomy" id="294128"/>
    <lineage>
        <taxon>Eukaryota</taxon>
        <taxon>Metazoa</taxon>
        <taxon>Ecdysozoa</taxon>
        <taxon>Arthropoda</taxon>
        <taxon>Crustacea</taxon>
        <taxon>Multicrustacea</taxon>
        <taxon>Malacostraca</taxon>
        <taxon>Eumalacostraca</taxon>
        <taxon>Peracarida</taxon>
        <taxon>Amphipoda</taxon>
        <taxon>Senticaudata</taxon>
        <taxon>Talitrida</taxon>
        <taxon>Talitroidea</taxon>
        <taxon>Hyalellidae</taxon>
        <taxon>Hyalella</taxon>
    </lineage>
</organism>
<feature type="compositionally biased region" description="Polar residues" evidence="1">
    <location>
        <begin position="335"/>
        <end position="344"/>
    </location>
</feature>
<feature type="compositionally biased region" description="Low complexity" evidence="1">
    <location>
        <begin position="1070"/>
        <end position="1091"/>
    </location>
</feature>
<dbReference type="Proteomes" id="UP000694843">
    <property type="component" value="Unplaced"/>
</dbReference>
<feature type="compositionally biased region" description="Low complexity" evidence="1">
    <location>
        <begin position="1187"/>
        <end position="1198"/>
    </location>
</feature>
<sequence>MVLISIVAPCITFYLILKDQRLELAAVQEELWRCHLHNAAPGPQPPTWRGQTFQRELLQQTSIGKQQTYSVNNVGEKKQHLENDQRGSRNEEQYLEEENEILKQHQGEQINPPRERNIVSIEPQIVLPTNLNDNQQVGNRKFQQQQLKQDLNQNLHHLQLPHRKQQQQPQEQRQYEHLMTIVSSAEQLSHEDLKDFLSVDEGPSKFSLFRNSDLNGGSIGNAHVTENDPRDFNVISATNDILEALVEPTGKQNKNLDRFTSPKIIDNSDDLPESFRRSRGEYSTLDSSEKTASYLNNFNITRIIQGGVLKNGFHHFAGNDEYSKLATDENETNRRQSVPGSLTAQKHDKHNLGSATTEPKSISASVYGRLKRSMARSSEESGHDVLRIRKRDTSPQFLTVRGVQSTATTVRVPAVEASSLTDSTNSIEAITTTDVRRKSSKFYRSLLNKRLNDPLFNASTPLPQSSLNEDYVKLLEKQLRDLRSRVKSCRSCLSRKERRTALCGGGSGWREHRRQEKIMRRRLKHRRRIEYSIPDDEDHDAVGAKEGCDDRGKSLEAADATRVASPEVNTEHAAPRPNITPHQARESRRMSTDFRRGFNQKIVRMDEALQQFSETQSAFCKELRDNLGARLEKRGLELGALSEQVAALVRVSTKQVAMLEMLTSDQVYTGQQGIEKNLANLLTLKDSQVRYIKSYHKTILLPAMVALNSLLSDHATSVTSLGVDIITKVEFLQDSYVTHATRQADALQKLGQELEMVAPQHANLLMRGRDLARRLHANAETFVREIQSRMNNVVKELVAIRVQSQSFVNFSDSTYVNISASLNATEEVVDKLTSRLHDKVNASKAQEVAFKQEFTHETELLSSRMQAGVSSALTTNHLALNLVEETDVEGLRFVNDASTAWSEYYLNQEDELRLDADRLANNLQSYTHHTQNILTGLNNAAQTHEQVLEEQRMDFSRFVRTRQEALDSQCHAISDWSVLMSSELRRRDEDLHRFLSDNLHFSATPIASYPEDVDSLLVSGRPEHSLLYHSARGQLPERLPSSSQSAYSNSAVDSQEALSTSNGRGIPNASGANKPVSSPSSSSNATGSSSVGPDSVSAEGGSSLKEDDITVEKSVIEKEPNGAASLEEVVPDEGLPITHDVDRDLVTVDNGAHPRHRSGGGPNSSNAPPPGQDNDRASSEEDNQNASSGNNSDDSSGSVLKLTENNNKNYVNRSVSGVIANGDVEDIIYDGRLDSHGSDDDGISNSIVKYGSEGSDREIDHFNRNGDGGWSKMDDQTEKIESEIFGFTEISRGNFGINAANEEETTESAFNQVDFDAEDRFVNGRGSGLLHISPKFRDAHLQATEDEAEERMSGSGDRDNNSANKSETFNRNETSKKSGPGESLKSNQSLEVQSNLTSFVIQGFKDGEDDDDEGYLKLQSILHAAERSILDFQNDIQVSNVYAGLREIEGGGGRTSWLRPNGKFETGFWDDWIVHPGNKSTFIRWPHNGKYRKALWTPSSDDKKPVIFNSPLPTNEKDRNRARLSEVRRRRSRKRKPEMQVNDKNGVNNLPEE</sequence>
<feature type="compositionally biased region" description="Low complexity" evidence="1">
    <location>
        <begin position="1041"/>
        <end position="1054"/>
    </location>
</feature>